<accession>A0ACC2N930</accession>
<sequence length="182" mass="20634">MLDNRKVYTEKMKNDLDAKNNYLKDLPTKLEDVASTIASFESSLEHCQNIIEKFVEDTRTLISVSLESRINKEIRTGLYTIPKVNGVYTKGNFKVELLSSDIAPISGFSDITIKNWSYYRKKKQGQAPRVSSSNFDDIVSMLENESLKTKIQTKKKRSIAAMKLSKALNTYVEDTGNASKFS</sequence>
<organism evidence="1 2">
    <name type="scientific">Eretmocerus hayati</name>
    <dbReference type="NCBI Taxonomy" id="131215"/>
    <lineage>
        <taxon>Eukaryota</taxon>
        <taxon>Metazoa</taxon>
        <taxon>Ecdysozoa</taxon>
        <taxon>Arthropoda</taxon>
        <taxon>Hexapoda</taxon>
        <taxon>Insecta</taxon>
        <taxon>Pterygota</taxon>
        <taxon>Neoptera</taxon>
        <taxon>Endopterygota</taxon>
        <taxon>Hymenoptera</taxon>
        <taxon>Apocrita</taxon>
        <taxon>Proctotrupomorpha</taxon>
        <taxon>Chalcidoidea</taxon>
        <taxon>Aphelinidae</taxon>
        <taxon>Aphelininae</taxon>
        <taxon>Eretmocerus</taxon>
    </lineage>
</organism>
<evidence type="ECO:0000313" key="2">
    <source>
        <dbReference type="Proteomes" id="UP001239111"/>
    </source>
</evidence>
<name>A0ACC2N930_9HYME</name>
<dbReference type="EMBL" id="CM056744">
    <property type="protein sequence ID" value="KAJ8667411.1"/>
    <property type="molecule type" value="Genomic_DNA"/>
</dbReference>
<protein>
    <submittedName>
        <fullName evidence="1">Uncharacterized protein</fullName>
    </submittedName>
</protein>
<proteinExistence type="predicted"/>
<comment type="caution">
    <text evidence="1">The sequence shown here is derived from an EMBL/GenBank/DDBJ whole genome shotgun (WGS) entry which is preliminary data.</text>
</comment>
<gene>
    <name evidence="1" type="ORF">QAD02_009074</name>
</gene>
<evidence type="ECO:0000313" key="1">
    <source>
        <dbReference type="EMBL" id="KAJ8667411.1"/>
    </source>
</evidence>
<reference evidence="1" key="1">
    <citation type="submission" date="2023-04" db="EMBL/GenBank/DDBJ databases">
        <title>A chromosome-level genome assembly of the parasitoid wasp Eretmocerus hayati.</title>
        <authorList>
            <person name="Zhong Y."/>
            <person name="Liu S."/>
            <person name="Liu Y."/>
        </authorList>
    </citation>
    <scope>NUCLEOTIDE SEQUENCE</scope>
    <source>
        <strain evidence="1">ZJU_SS_LIU_2023</strain>
    </source>
</reference>
<keyword evidence="2" id="KW-1185">Reference proteome</keyword>
<dbReference type="Proteomes" id="UP001239111">
    <property type="component" value="Chromosome 4"/>
</dbReference>